<protein>
    <submittedName>
        <fullName evidence="1">Uncharacterized protein</fullName>
    </submittedName>
</protein>
<organism evidence="1 2">
    <name type="scientific">Planctomicrobium piriforme</name>
    <dbReference type="NCBI Taxonomy" id="1576369"/>
    <lineage>
        <taxon>Bacteria</taxon>
        <taxon>Pseudomonadati</taxon>
        <taxon>Planctomycetota</taxon>
        <taxon>Planctomycetia</taxon>
        <taxon>Planctomycetales</taxon>
        <taxon>Planctomycetaceae</taxon>
        <taxon>Planctomicrobium</taxon>
    </lineage>
</organism>
<dbReference type="STRING" id="1576369.SAMN05421753_104154"/>
<evidence type="ECO:0000313" key="1">
    <source>
        <dbReference type="EMBL" id="SFH96362.1"/>
    </source>
</evidence>
<accession>A0A1I3EBK5</accession>
<gene>
    <name evidence="1" type="ORF">SAMN05421753_104154</name>
</gene>
<sequence>MAVVAGTFPGIAQIVRIVATKSNGVLPGVAQVYFLPQATSPSSDGTLVIAHGSDYVSWQQARLDKGSIRFTTNGHLCVATIYDRRFWWVNTIVHGQYNVRDANGEIIAATEKTPQELAAHLLDQMGEFGYDISALPNDTDDRPFVDWSCAWAAGELYRLCADRGCEPDLSLMTNSTRIVRLGEGATIPSTDVQSVSFGFDLGDVPAVLRVCTAETLWQLKFKMNAMAIDPDGQVVEKADADYAPAGGWDDEIPDQLLPEEDEDVRELANSSVYHLFEVGSFADGTNDLPGTELTLPEISQCFPLNRTLLESYTNGLSGKRDAKSAYLEGKFFPHWRDVQALANTDAVIPYSGQFSLFPETGRVLTAKSLYRQTEAGYEDPELYLVTSCNVRNADDNQYVRYVYDYAMGGYGIFPLPRPELVRTIRAVYETGDPTAIDSIEDNQDQIDAACQVVIEAAKAKYQTQQSLDAVYRGIIPIDTDGVNRQVSWTVSTQGDNAGAHTRISQNCETSLGMPKARERARIIQIMDEDFRGDVADRRYRLMKRRRGDK</sequence>
<dbReference type="AlphaFoldDB" id="A0A1I3EBK5"/>
<reference evidence="2" key="1">
    <citation type="submission" date="2016-10" db="EMBL/GenBank/DDBJ databases">
        <authorList>
            <person name="Varghese N."/>
            <person name="Submissions S."/>
        </authorList>
    </citation>
    <scope>NUCLEOTIDE SEQUENCE [LARGE SCALE GENOMIC DNA]</scope>
    <source>
        <strain evidence="2">DSM 26348</strain>
    </source>
</reference>
<dbReference type="EMBL" id="FOQD01000004">
    <property type="protein sequence ID" value="SFH96362.1"/>
    <property type="molecule type" value="Genomic_DNA"/>
</dbReference>
<name>A0A1I3EBK5_9PLAN</name>
<dbReference type="OrthoDB" id="230695at2"/>
<proteinExistence type="predicted"/>
<keyword evidence="2" id="KW-1185">Reference proteome</keyword>
<dbReference type="Proteomes" id="UP000199518">
    <property type="component" value="Unassembled WGS sequence"/>
</dbReference>
<dbReference type="RefSeq" id="WP_092048515.1">
    <property type="nucleotide sequence ID" value="NZ_FOQD01000004.1"/>
</dbReference>
<evidence type="ECO:0000313" key="2">
    <source>
        <dbReference type="Proteomes" id="UP000199518"/>
    </source>
</evidence>